<feature type="region of interest" description="Disordered" evidence="1">
    <location>
        <begin position="15"/>
        <end position="45"/>
    </location>
</feature>
<evidence type="ECO:0000313" key="3">
    <source>
        <dbReference type="Proteomes" id="UP001385951"/>
    </source>
</evidence>
<protein>
    <submittedName>
        <fullName evidence="2">Uncharacterized protein</fullName>
    </submittedName>
</protein>
<proteinExistence type="predicted"/>
<feature type="region of interest" description="Disordered" evidence="1">
    <location>
        <begin position="260"/>
        <end position="289"/>
    </location>
</feature>
<dbReference type="EMBL" id="JASBNA010000001">
    <property type="protein sequence ID" value="KAK7695691.1"/>
    <property type="molecule type" value="Genomic_DNA"/>
</dbReference>
<name>A0AAW0GQB7_9APHY</name>
<organism evidence="2 3">
    <name type="scientific">Cerrena zonata</name>
    <dbReference type="NCBI Taxonomy" id="2478898"/>
    <lineage>
        <taxon>Eukaryota</taxon>
        <taxon>Fungi</taxon>
        <taxon>Dikarya</taxon>
        <taxon>Basidiomycota</taxon>
        <taxon>Agaricomycotina</taxon>
        <taxon>Agaricomycetes</taxon>
        <taxon>Polyporales</taxon>
        <taxon>Cerrenaceae</taxon>
        <taxon>Cerrena</taxon>
    </lineage>
</organism>
<feature type="region of interest" description="Disordered" evidence="1">
    <location>
        <begin position="214"/>
        <end position="245"/>
    </location>
</feature>
<keyword evidence="3" id="KW-1185">Reference proteome</keyword>
<reference evidence="2 3" key="1">
    <citation type="submission" date="2022-09" db="EMBL/GenBank/DDBJ databases">
        <authorList>
            <person name="Palmer J.M."/>
        </authorList>
    </citation>
    <scope>NUCLEOTIDE SEQUENCE [LARGE SCALE GENOMIC DNA]</scope>
    <source>
        <strain evidence="2 3">DSM 7382</strain>
    </source>
</reference>
<dbReference type="Proteomes" id="UP001385951">
    <property type="component" value="Unassembled WGS sequence"/>
</dbReference>
<feature type="region of interest" description="Disordered" evidence="1">
    <location>
        <begin position="117"/>
        <end position="159"/>
    </location>
</feature>
<sequence length="289" mass="31634">MTALPSFVELMASLGIDNTPDAKDKHPQTPPFPHHSRSSSYSSTTSSIASFSSNIVPPSHTGLYRESSPAPAIFISRHRNSSGSSDRDENVEIRRHRARFSPYAPVISHVRRGSMPLVSSDEEQLDQQPSRAYSTSPSPNLAPRSVGRRQSALGLKRPEKLNLADPELLGNMPISTYVRRKTPQTSPISPTFPHRARRAASPAVPVSIPKLPTFIFPTQPPLPPPTNQSSDTEDDDMGLSTDSNLHLRTAREVYAAGALRSLRHSDSKLPLRPSPVLEGQRRTPIPPIA</sequence>
<accession>A0AAW0GQB7</accession>
<comment type="caution">
    <text evidence="2">The sequence shown here is derived from an EMBL/GenBank/DDBJ whole genome shotgun (WGS) entry which is preliminary data.</text>
</comment>
<gene>
    <name evidence="2" type="ORF">QCA50_000327</name>
</gene>
<evidence type="ECO:0000313" key="2">
    <source>
        <dbReference type="EMBL" id="KAK7695691.1"/>
    </source>
</evidence>
<dbReference type="AlphaFoldDB" id="A0AAW0GQB7"/>
<feature type="compositionally biased region" description="Polar residues" evidence="1">
    <location>
        <begin position="126"/>
        <end position="139"/>
    </location>
</feature>
<evidence type="ECO:0000256" key="1">
    <source>
        <dbReference type="SAM" id="MobiDB-lite"/>
    </source>
</evidence>